<protein>
    <submittedName>
        <fullName evidence="2">Uncharacterized protein</fullName>
    </submittedName>
</protein>
<dbReference type="AlphaFoldDB" id="A0A6S6WB08"/>
<evidence type="ECO:0000313" key="2">
    <source>
        <dbReference type="EMBL" id="CAE7202659.1"/>
    </source>
</evidence>
<feature type="compositionally biased region" description="Polar residues" evidence="1">
    <location>
        <begin position="230"/>
        <end position="242"/>
    </location>
</feature>
<proteinExistence type="predicted"/>
<dbReference type="EMBL" id="HG992984">
    <property type="protein sequence ID" value="CAE7202659.1"/>
    <property type="molecule type" value="Genomic_DNA"/>
</dbReference>
<reference evidence="2" key="1">
    <citation type="submission" date="2021-02" db="EMBL/GenBank/DDBJ databases">
        <authorList>
            <person name="Syme A R."/>
            <person name="Syme A R."/>
            <person name="Moolhuijzen P."/>
        </authorList>
    </citation>
    <scope>NUCLEOTIDE SEQUENCE</scope>
    <source>
        <strain evidence="2">W1-1</strain>
    </source>
</reference>
<gene>
    <name evidence="2" type="ORF">PTTW11_09072</name>
</gene>
<sequence length="242" mass="27410">MLYSRISGEVLSNDAARRHHDFLQIFINAANFAISSHQKHDLTSQKQSTWSIRKSSDLDPLDEAVCLVKGIIHSRHVGLFEDWLNIRRTSSPWPSSKDKNSPWNTISCGMARQSTVHSMRNWFSHAFGTQTTSLETENGKFDLLLKAYSELLPTVKELLKELKDALDDSSIWATTAQESEGTLPVVMADRLATQNKLQAILDKSLAKRKQAKTTGNDMRSRMPTYEYTAESPSWSQRCSAYQ</sequence>
<accession>A0A6S6WB08</accession>
<evidence type="ECO:0000313" key="3">
    <source>
        <dbReference type="Proteomes" id="UP000472372"/>
    </source>
</evidence>
<organism evidence="2 3">
    <name type="scientific">Pyrenophora teres f. teres</name>
    <dbReference type="NCBI Taxonomy" id="97479"/>
    <lineage>
        <taxon>Eukaryota</taxon>
        <taxon>Fungi</taxon>
        <taxon>Dikarya</taxon>
        <taxon>Ascomycota</taxon>
        <taxon>Pezizomycotina</taxon>
        <taxon>Dothideomycetes</taxon>
        <taxon>Pleosporomycetidae</taxon>
        <taxon>Pleosporales</taxon>
        <taxon>Pleosporineae</taxon>
        <taxon>Pleosporaceae</taxon>
        <taxon>Pyrenophora</taxon>
    </lineage>
</organism>
<name>A0A6S6WB08_9PLEO</name>
<evidence type="ECO:0000256" key="1">
    <source>
        <dbReference type="SAM" id="MobiDB-lite"/>
    </source>
</evidence>
<feature type="region of interest" description="Disordered" evidence="1">
    <location>
        <begin position="208"/>
        <end position="242"/>
    </location>
</feature>
<dbReference type="Proteomes" id="UP000472372">
    <property type="component" value="Chromosome 8"/>
</dbReference>